<evidence type="ECO:0000313" key="8">
    <source>
        <dbReference type="Proteomes" id="UP001470230"/>
    </source>
</evidence>
<dbReference type="EMBL" id="JAPFFF010000005">
    <property type="protein sequence ID" value="KAK8889140.1"/>
    <property type="molecule type" value="Genomic_DNA"/>
</dbReference>
<keyword evidence="2" id="KW-0808">Transferase</keyword>
<protein>
    <recommendedName>
        <fullName evidence="6">Protein kinase domain-containing protein</fullName>
    </recommendedName>
</protein>
<dbReference type="CDD" id="cd00180">
    <property type="entry name" value="PKc"/>
    <property type="match status" value="1"/>
</dbReference>
<gene>
    <name evidence="7" type="ORF">M9Y10_033884</name>
</gene>
<dbReference type="InterPro" id="IPR011990">
    <property type="entry name" value="TPR-like_helical_dom_sf"/>
</dbReference>
<keyword evidence="3" id="KW-0547">Nucleotide-binding</keyword>
<accession>A0ABR2KDC7</accession>
<reference evidence="7 8" key="1">
    <citation type="submission" date="2024-04" db="EMBL/GenBank/DDBJ databases">
        <title>Tritrichomonas musculus Genome.</title>
        <authorList>
            <person name="Alves-Ferreira E."/>
            <person name="Grigg M."/>
            <person name="Lorenzi H."/>
            <person name="Galac M."/>
        </authorList>
    </citation>
    <scope>NUCLEOTIDE SEQUENCE [LARGE SCALE GENOMIC DNA]</scope>
    <source>
        <strain evidence="7 8">EAF2021</strain>
    </source>
</reference>
<evidence type="ECO:0000256" key="1">
    <source>
        <dbReference type="ARBA" id="ARBA00022527"/>
    </source>
</evidence>
<evidence type="ECO:0000313" key="7">
    <source>
        <dbReference type="EMBL" id="KAK8889140.1"/>
    </source>
</evidence>
<evidence type="ECO:0000256" key="3">
    <source>
        <dbReference type="ARBA" id="ARBA00022741"/>
    </source>
</evidence>
<keyword evidence="4" id="KW-0418">Kinase</keyword>
<dbReference type="PROSITE" id="PS50011">
    <property type="entry name" value="PROTEIN_KINASE_DOM"/>
    <property type="match status" value="1"/>
</dbReference>
<evidence type="ECO:0000259" key="6">
    <source>
        <dbReference type="PROSITE" id="PS50011"/>
    </source>
</evidence>
<dbReference type="InterPro" id="IPR000719">
    <property type="entry name" value="Prot_kinase_dom"/>
</dbReference>
<dbReference type="InterPro" id="IPR006597">
    <property type="entry name" value="Sel1-like"/>
</dbReference>
<dbReference type="SMART" id="SM00671">
    <property type="entry name" value="SEL1"/>
    <property type="match status" value="3"/>
</dbReference>
<sequence length="422" mass="49875">MKINKNRIFQLNSKLINKQKELFDEKDYIELRDIGNGGSFKVTLIYHIEKEELFVTKFPLMNDEIEADKLINRQIKNNELINHPFLPKFYGKVQNQRKVVFEFIKGNSLSNIHNIKLTKNDKLSILFKLMISIQYLHENNLVFRDLKPENIILDDNKLPILIDFDRMVNMNFISDEQNFTSDFSNVFMAPEVNKGEYSYECDIYSIGMLIKYMMNDFVDDDKLKKMYIKCTNEDPKERPSILNLILIFFLSYHIEILKTDQYNQLSEYFISLIQSSSDKIIEQIDNDNICILADLFENNSKFPFDINKTIHYYTIAANKKCILAQFKLAYIYYENQDLKNAIYYYTLSAEQGHVKSQYILGIIYLDKKSIFYDVQKGIHYCSKAANQNYIDALYKLGLLYYKGEEVPLNYDLAISYLKQVIN</sequence>
<name>A0ABR2KDC7_9EUKA</name>
<dbReference type="SMART" id="SM00220">
    <property type="entry name" value="S_TKc"/>
    <property type="match status" value="1"/>
</dbReference>
<evidence type="ECO:0000256" key="5">
    <source>
        <dbReference type="ARBA" id="ARBA00022840"/>
    </source>
</evidence>
<keyword evidence="1" id="KW-0723">Serine/threonine-protein kinase</keyword>
<comment type="caution">
    <text evidence="7">The sequence shown here is derived from an EMBL/GenBank/DDBJ whole genome shotgun (WGS) entry which is preliminary data.</text>
</comment>
<dbReference type="Pfam" id="PF08238">
    <property type="entry name" value="Sel1"/>
    <property type="match status" value="4"/>
</dbReference>
<proteinExistence type="predicted"/>
<dbReference type="SUPFAM" id="SSF56112">
    <property type="entry name" value="Protein kinase-like (PK-like)"/>
    <property type="match status" value="1"/>
</dbReference>
<feature type="domain" description="Protein kinase" evidence="6">
    <location>
        <begin position="28"/>
        <end position="250"/>
    </location>
</feature>
<evidence type="ECO:0000256" key="2">
    <source>
        <dbReference type="ARBA" id="ARBA00022679"/>
    </source>
</evidence>
<organism evidence="7 8">
    <name type="scientific">Tritrichomonas musculus</name>
    <dbReference type="NCBI Taxonomy" id="1915356"/>
    <lineage>
        <taxon>Eukaryota</taxon>
        <taxon>Metamonada</taxon>
        <taxon>Parabasalia</taxon>
        <taxon>Tritrichomonadida</taxon>
        <taxon>Tritrichomonadidae</taxon>
        <taxon>Tritrichomonas</taxon>
    </lineage>
</organism>
<keyword evidence="5" id="KW-0067">ATP-binding</keyword>
<keyword evidence="8" id="KW-1185">Reference proteome</keyword>
<dbReference type="InterPro" id="IPR011009">
    <property type="entry name" value="Kinase-like_dom_sf"/>
</dbReference>
<dbReference type="PANTHER" id="PTHR24351">
    <property type="entry name" value="RIBOSOMAL PROTEIN S6 KINASE"/>
    <property type="match status" value="1"/>
</dbReference>
<dbReference type="Pfam" id="PF00069">
    <property type="entry name" value="Pkinase"/>
    <property type="match status" value="1"/>
</dbReference>
<dbReference type="Gene3D" id="1.10.510.10">
    <property type="entry name" value="Transferase(Phosphotransferase) domain 1"/>
    <property type="match status" value="1"/>
</dbReference>
<dbReference type="Gene3D" id="1.25.40.10">
    <property type="entry name" value="Tetratricopeptide repeat domain"/>
    <property type="match status" value="1"/>
</dbReference>
<dbReference type="SUPFAM" id="SSF81901">
    <property type="entry name" value="HCP-like"/>
    <property type="match status" value="1"/>
</dbReference>
<evidence type="ECO:0000256" key="4">
    <source>
        <dbReference type="ARBA" id="ARBA00022777"/>
    </source>
</evidence>
<dbReference type="Proteomes" id="UP001470230">
    <property type="component" value="Unassembled WGS sequence"/>
</dbReference>